<protein>
    <submittedName>
        <fullName evidence="1">Uncharacterized protein</fullName>
    </submittedName>
</protein>
<dbReference type="AlphaFoldDB" id="W4GHQ7"/>
<dbReference type="EMBL" id="KI913128">
    <property type="protein sequence ID" value="ETV79245.1"/>
    <property type="molecule type" value="Genomic_DNA"/>
</dbReference>
<dbReference type="RefSeq" id="XP_009831086.1">
    <property type="nucleotide sequence ID" value="XM_009832784.1"/>
</dbReference>
<accession>W4GHQ7</accession>
<gene>
    <name evidence="1" type="ORF">H257_07310</name>
</gene>
<reference evidence="1" key="1">
    <citation type="submission" date="2013-12" db="EMBL/GenBank/DDBJ databases">
        <title>The Genome Sequence of Aphanomyces astaci APO3.</title>
        <authorList>
            <consortium name="The Broad Institute Genomics Platform"/>
            <person name="Russ C."/>
            <person name="Tyler B."/>
            <person name="van West P."/>
            <person name="Dieguez-Uribeondo J."/>
            <person name="Young S.K."/>
            <person name="Zeng Q."/>
            <person name="Gargeya S."/>
            <person name="Fitzgerald M."/>
            <person name="Abouelleil A."/>
            <person name="Alvarado L."/>
            <person name="Chapman S.B."/>
            <person name="Gainer-Dewar J."/>
            <person name="Goldberg J."/>
            <person name="Griggs A."/>
            <person name="Gujja S."/>
            <person name="Hansen M."/>
            <person name="Howarth C."/>
            <person name="Imamovic A."/>
            <person name="Ireland A."/>
            <person name="Larimer J."/>
            <person name="McCowan C."/>
            <person name="Murphy C."/>
            <person name="Pearson M."/>
            <person name="Poon T.W."/>
            <person name="Priest M."/>
            <person name="Roberts A."/>
            <person name="Saif S."/>
            <person name="Shea T."/>
            <person name="Sykes S."/>
            <person name="Wortman J."/>
            <person name="Nusbaum C."/>
            <person name="Birren B."/>
        </authorList>
    </citation>
    <scope>NUCLEOTIDE SEQUENCE [LARGE SCALE GENOMIC DNA]</scope>
    <source>
        <strain evidence="1">APO3</strain>
    </source>
</reference>
<name>W4GHQ7_APHAT</name>
<organism evidence="1">
    <name type="scientific">Aphanomyces astaci</name>
    <name type="common">Crayfish plague agent</name>
    <dbReference type="NCBI Taxonomy" id="112090"/>
    <lineage>
        <taxon>Eukaryota</taxon>
        <taxon>Sar</taxon>
        <taxon>Stramenopiles</taxon>
        <taxon>Oomycota</taxon>
        <taxon>Saprolegniomycetes</taxon>
        <taxon>Saprolegniales</taxon>
        <taxon>Verrucalvaceae</taxon>
        <taxon>Aphanomyces</taxon>
    </lineage>
</organism>
<evidence type="ECO:0000313" key="1">
    <source>
        <dbReference type="EMBL" id="ETV79245.1"/>
    </source>
</evidence>
<sequence>MLTDTTVVDLGYLVAKATCNQLPSLQQLAVRYHFGIQGDWLGCKTVIMCDGVPVAKMPKGYALTLEQRGSIVAFRKAKLTIPRIADEVGVCPKELFAAT</sequence>
<dbReference type="GeneID" id="20809306"/>
<proteinExistence type="predicted"/>
<dbReference type="VEuPathDB" id="FungiDB:H257_07310"/>